<protein>
    <submittedName>
        <fullName evidence="1">Uncharacterized protein</fullName>
    </submittedName>
</protein>
<proteinExistence type="predicted"/>
<organism evidence="1 2">
    <name type="scientific">Brucella intermedia</name>
    <dbReference type="NCBI Taxonomy" id="94625"/>
    <lineage>
        <taxon>Bacteria</taxon>
        <taxon>Pseudomonadati</taxon>
        <taxon>Pseudomonadota</taxon>
        <taxon>Alphaproteobacteria</taxon>
        <taxon>Hyphomicrobiales</taxon>
        <taxon>Brucellaceae</taxon>
        <taxon>Brucella/Ochrobactrum group</taxon>
        <taxon>Brucella</taxon>
    </lineage>
</organism>
<evidence type="ECO:0000313" key="2">
    <source>
        <dbReference type="Proteomes" id="UP000551563"/>
    </source>
</evidence>
<comment type="caution">
    <text evidence="1">The sequence shown here is derived from an EMBL/GenBank/DDBJ whole genome shotgun (WGS) entry which is preliminary data.</text>
</comment>
<gene>
    <name evidence="1" type="ORF">GXX48_11240</name>
</gene>
<dbReference type="AlphaFoldDB" id="A0A7V6PC11"/>
<reference evidence="1 2" key="1">
    <citation type="journal article" date="2020" name="Biotechnol. Biofuels">
        <title>New insights from the biogas microbiome by comprehensive genome-resolved metagenomics of nearly 1600 species originating from multiple anaerobic digesters.</title>
        <authorList>
            <person name="Campanaro S."/>
            <person name="Treu L."/>
            <person name="Rodriguez-R L.M."/>
            <person name="Kovalovszki A."/>
            <person name="Ziels R.M."/>
            <person name="Maus I."/>
            <person name="Zhu X."/>
            <person name="Kougias P.G."/>
            <person name="Basile A."/>
            <person name="Luo G."/>
            <person name="Schluter A."/>
            <person name="Konstantinidis K.T."/>
            <person name="Angelidaki I."/>
        </authorList>
    </citation>
    <scope>NUCLEOTIDE SEQUENCE [LARGE SCALE GENOMIC DNA]</scope>
    <source>
        <strain evidence="1">AS04akNAM_66</strain>
    </source>
</reference>
<sequence length="155" mass="16897">MTNKEASIDFTDFENAADASVMLAQIACAQDGDPVSVDKKHIDASKIYPLPPKSTRVGIDWGQDETTGSDVDLPTPQQLLAQEIKSAQAAADANSAKRLGFVGEYQRRALEIRSLRERLAKLEIAQKGTIARIKFCDKAAAAHRQNIFALQEAGR</sequence>
<accession>A0A7V6PC11</accession>
<evidence type="ECO:0000313" key="1">
    <source>
        <dbReference type="EMBL" id="HHV68202.1"/>
    </source>
</evidence>
<name>A0A7V6PC11_9HYPH</name>
<dbReference type="EMBL" id="DUMN01000329">
    <property type="protein sequence ID" value="HHV68202.1"/>
    <property type="molecule type" value="Genomic_DNA"/>
</dbReference>
<dbReference type="Proteomes" id="UP000551563">
    <property type="component" value="Unassembled WGS sequence"/>
</dbReference>